<dbReference type="KEGG" id="hdn:Hden_0328"/>
<accession>D8JR01</accession>
<dbReference type="Proteomes" id="UP000002033">
    <property type="component" value="Chromosome"/>
</dbReference>
<dbReference type="HOGENOM" id="CLU_1747158_0_0_5"/>
<keyword evidence="2" id="KW-1185">Reference proteome</keyword>
<reference evidence="2" key="1">
    <citation type="journal article" date="2011" name="J. Bacteriol.">
        <title>Genome sequences of eight morphologically diverse alphaproteobacteria.</title>
        <authorList>
            <consortium name="US DOE Joint Genome Institute"/>
            <person name="Brown P.J."/>
            <person name="Kysela D.T."/>
            <person name="Buechlein A."/>
            <person name="Hemmerich C."/>
            <person name="Brun Y.V."/>
        </authorList>
    </citation>
    <scope>NUCLEOTIDE SEQUENCE [LARGE SCALE GENOMIC DNA]</scope>
    <source>
        <strain evidence="2">ATCC 51888 / DSM 1869 / NCIB 11706 / TK 0415</strain>
    </source>
</reference>
<evidence type="ECO:0000313" key="1">
    <source>
        <dbReference type="EMBL" id="ADJ22153.1"/>
    </source>
</evidence>
<proteinExistence type="predicted"/>
<protein>
    <submittedName>
        <fullName evidence="1">Uncharacterized protein</fullName>
    </submittedName>
</protein>
<evidence type="ECO:0000313" key="2">
    <source>
        <dbReference type="Proteomes" id="UP000002033"/>
    </source>
</evidence>
<name>D8JR01_HYPDA</name>
<dbReference type="AlphaFoldDB" id="D8JR01"/>
<sequence>MLSDDVYRDRLEKTLVELESWANETRASADIAIIASDKYWRMAVLPFLPSACPFELLIKADQTFDLVLNGEVYESRPVERFDLFPKLAAAIAAGHVERIETRNSQTGILIDVATRVELSSGWDWTGSRRVLQRFVRPLEAHEERETHRFLSYKR</sequence>
<gene>
    <name evidence="1" type="ordered locus">Hden_0328</name>
</gene>
<dbReference type="EMBL" id="CP002083">
    <property type="protein sequence ID" value="ADJ22153.1"/>
    <property type="molecule type" value="Genomic_DNA"/>
</dbReference>
<dbReference type="RefSeq" id="WP_013214372.1">
    <property type="nucleotide sequence ID" value="NC_014313.1"/>
</dbReference>
<organism evidence="1 2">
    <name type="scientific">Hyphomicrobium denitrificans (strain ATCC 51888 / DSM 1869 / NCIMB 11706 / TK 0415)</name>
    <dbReference type="NCBI Taxonomy" id="582899"/>
    <lineage>
        <taxon>Bacteria</taxon>
        <taxon>Pseudomonadati</taxon>
        <taxon>Pseudomonadota</taxon>
        <taxon>Alphaproteobacteria</taxon>
        <taxon>Hyphomicrobiales</taxon>
        <taxon>Hyphomicrobiaceae</taxon>
        <taxon>Hyphomicrobium</taxon>
    </lineage>
</organism>